<keyword evidence="3" id="KW-0862">Zinc</keyword>
<feature type="domain" description="SWIM-type" evidence="6">
    <location>
        <begin position="607"/>
        <end position="639"/>
    </location>
</feature>
<reference evidence="8" key="2">
    <citation type="submission" date="2025-08" db="UniProtKB">
        <authorList>
            <consortium name="RefSeq"/>
        </authorList>
    </citation>
    <scope>IDENTIFICATION</scope>
    <source>
        <tissue evidence="8">Leaf</tissue>
    </source>
</reference>
<feature type="compositionally biased region" description="Basic residues" evidence="5">
    <location>
        <begin position="693"/>
        <end position="725"/>
    </location>
</feature>
<evidence type="ECO:0000256" key="4">
    <source>
        <dbReference type="PROSITE-ProRule" id="PRU00325"/>
    </source>
</evidence>
<dbReference type="RefSeq" id="XP_010489801.1">
    <property type="nucleotide sequence ID" value="XM_010491499.1"/>
</dbReference>
<name>A0ABM0XRF1_CAMSA</name>
<evidence type="ECO:0000256" key="2">
    <source>
        <dbReference type="ARBA" id="ARBA00022771"/>
    </source>
</evidence>
<dbReference type="Proteomes" id="UP000694864">
    <property type="component" value="Chromosome 19"/>
</dbReference>
<dbReference type="InterPro" id="IPR004332">
    <property type="entry name" value="Transposase_MuDR"/>
</dbReference>
<dbReference type="InterPro" id="IPR007527">
    <property type="entry name" value="Znf_SWIM"/>
</dbReference>
<proteinExistence type="predicted"/>
<dbReference type="SMART" id="SM00575">
    <property type="entry name" value="ZnF_PMZ"/>
    <property type="match status" value="1"/>
</dbReference>
<dbReference type="InterPro" id="IPR006564">
    <property type="entry name" value="Znf_PMZ"/>
</dbReference>
<reference evidence="7" key="1">
    <citation type="journal article" date="2014" name="Nat. Commun.">
        <title>The emerging biofuel crop Camelina sativa retains a highly undifferentiated hexaploid genome structure.</title>
        <authorList>
            <person name="Kagale S."/>
            <person name="Koh C."/>
            <person name="Nixon J."/>
            <person name="Bollina V."/>
            <person name="Clarke W.E."/>
            <person name="Tuteja R."/>
            <person name="Spillane C."/>
            <person name="Robinson S.J."/>
            <person name="Links M.G."/>
            <person name="Clarke C."/>
            <person name="Higgins E.E."/>
            <person name="Huebert T."/>
            <person name="Sharpe A.G."/>
            <person name="Parkin I.A."/>
        </authorList>
    </citation>
    <scope>NUCLEOTIDE SEQUENCE [LARGE SCALE GENOMIC DNA]</scope>
    <source>
        <strain evidence="7">cv. DH55</strain>
    </source>
</reference>
<dbReference type="PROSITE" id="PS50966">
    <property type="entry name" value="ZF_SWIM"/>
    <property type="match status" value="1"/>
</dbReference>
<keyword evidence="7" id="KW-1185">Reference proteome</keyword>
<evidence type="ECO:0000259" key="6">
    <source>
        <dbReference type="PROSITE" id="PS50966"/>
    </source>
</evidence>
<sequence>MSNPDHVTFLVYFGGYWVKNHVGDVAYLNGKDIAIECKPEEFFIKLSAELGEGLYGQNMWYKYPFEEHNERKRLRSADLSFKRMCDAGRWTGVMNVFLVNSTEHPNDIESSEPCEEEIRVERNVASFVDEDEDFDYHNTPPNSDGEEEEEHLVRYKRGSGQLEIEQVFDSLEEFREALVAYALKEGCNIKISRWGKDKSAAVCGTKEPCPWYIYCSYEECVGKWKVKTFEDQHSCTNDNYCKILKAPVICKMFLDDIRTDPDYGPKWMQQEIEKNYNLIVSIDKCKNAKKKAVEIIDREHKEQFSRLKDYRLALLQSNPESTVVLDTVLDDDGSEIFHRFYVCFAAIRKMWSMWCRPIFGVDGCFMKCTLKGQLLAAVGRDANNGMYPMAWAVVDIENEDNWVWFLEKLKVDFNLQEGQGFTIISDRQKGLLNAVERELPYVEHRMCARHIYGNLKKIFPHQGDMKKLFWQVAESYTTKEYEANLELVKSYDMRVYEAMMEKNPKNCSLAFFTPTSSCVDVHNNISESFNNAIDPARYMPMVEMLETIRRRTMVRIDMRKTKADKDLSRVPPRIKEMIALEQKRLKFCKVIPGSDGRNEVRESGTSYSVNITMKTCACRRWEMSGVPCRHALRIIAEKKLNHEDYISSWLLNGRQQQIYRDSIRPVNGMCFWDNSGSVILPPPNLVEELENRKGRKPKPKRKKGKNESPKKKKASRERRIMHCRRCSLTGHNAAKCPNMEVERSMPPKKKKKTKPSADGGGPSQPTQDTFSSQPTQDTFEV</sequence>
<gene>
    <name evidence="8" type="primary">LOC104767481</name>
</gene>
<evidence type="ECO:0000256" key="3">
    <source>
        <dbReference type="ARBA" id="ARBA00022833"/>
    </source>
</evidence>
<organism evidence="7 8">
    <name type="scientific">Camelina sativa</name>
    <name type="common">False flax</name>
    <name type="synonym">Myagrum sativum</name>
    <dbReference type="NCBI Taxonomy" id="90675"/>
    <lineage>
        <taxon>Eukaryota</taxon>
        <taxon>Viridiplantae</taxon>
        <taxon>Streptophyta</taxon>
        <taxon>Embryophyta</taxon>
        <taxon>Tracheophyta</taxon>
        <taxon>Spermatophyta</taxon>
        <taxon>Magnoliopsida</taxon>
        <taxon>eudicotyledons</taxon>
        <taxon>Gunneridae</taxon>
        <taxon>Pentapetalae</taxon>
        <taxon>rosids</taxon>
        <taxon>malvids</taxon>
        <taxon>Brassicales</taxon>
        <taxon>Brassicaceae</taxon>
        <taxon>Camelineae</taxon>
        <taxon>Camelina</taxon>
    </lineage>
</organism>
<feature type="compositionally biased region" description="Polar residues" evidence="5">
    <location>
        <begin position="763"/>
        <end position="781"/>
    </location>
</feature>
<feature type="region of interest" description="Disordered" evidence="5">
    <location>
        <begin position="682"/>
        <end position="781"/>
    </location>
</feature>
<keyword evidence="1" id="KW-0479">Metal-binding</keyword>
<dbReference type="PANTHER" id="PTHR31973:SF187">
    <property type="entry name" value="MUTATOR TRANSPOSASE MUDRA PROTEIN"/>
    <property type="match status" value="1"/>
</dbReference>
<evidence type="ECO:0000256" key="5">
    <source>
        <dbReference type="SAM" id="MobiDB-lite"/>
    </source>
</evidence>
<dbReference type="InterPro" id="IPR018289">
    <property type="entry name" value="MULE_transposase_dom"/>
</dbReference>
<dbReference type="Pfam" id="PF10551">
    <property type="entry name" value="MULE"/>
    <property type="match status" value="1"/>
</dbReference>
<accession>A0ABM0XRF1</accession>
<dbReference type="Pfam" id="PF04434">
    <property type="entry name" value="SWIM"/>
    <property type="match status" value="1"/>
</dbReference>
<evidence type="ECO:0000313" key="8">
    <source>
        <dbReference type="RefSeq" id="XP_010489801.1"/>
    </source>
</evidence>
<evidence type="ECO:0000256" key="1">
    <source>
        <dbReference type="ARBA" id="ARBA00022723"/>
    </source>
</evidence>
<evidence type="ECO:0000313" key="7">
    <source>
        <dbReference type="Proteomes" id="UP000694864"/>
    </source>
</evidence>
<dbReference type="PANTHER" id="PTHR31973">
    <property type="entry name" value="POLYPROTEIN, PUTATIVE-RELATED"/>
    <property type="match status" value="1"/>
</dbReference>
<keyword evidence="2 4" id="KW-0863">Zinc-finger</keyword>
<protein>
    <submittedName>
        <fullName evidence="8">Uncharacterized protein LOC104767481</fullName>
    </submittedName>
</protein>
<dbReference type="GeneID" id="104767481"/>
<dbReference type="Pfam" id="PF03108">
    <property type="entry name" value="DBD_Tnp_Mut"/>
    <property type="match status" value="1"/>
</dbReference>